<dbReference type="AlphaFoldDB" id="A0A2P8QGD7"/>
<dbReference type="Proteomes" id="UP000240429">
    <property type="component" value="Unassembled WGS sequence"/>
</dbReference>
<dbReference type="RefSeq" id="WP_107015081.1">
    <property type="nucleotide sequence ID" value="NZ_KZ679038.1"/>
</dbReference>
<protein>
    <submittedName>
        <fullName evidence="2">Uncharacterized protein</fullName>
    </submittedName>
</protein>
<evidence type="ECO:0000313" key="3">
    <source>
        <dbReference type="Proteomes" id="UP000240429"/>
    </source>
</evidence>
<name>A0A2P8QGD7_9ACTN</name>
<evidence type="ECO:0000256" key="1">
    <source>
        <dbReference type="SAM" id="MobiDB-lite"/>
    </source>
</evidence>
<organism evidence="2 3">
    <name type="scientific">Streptomyces dioscori</name>
    <dbReference type="NCBI Taxonomy" id="2109333"/>
    <lineage>
        <taxon>Bacteria</taxon>
        <taxon>Bacillati</taxon>
        <taxon>Actinomycetota</taxon>
        <taxon>Actinomycetes</taxon>
        <taxon>Kitasatosporales</taxon>
        <taxon>Streptomycetaceae</taxon>
        <taxon>Streptomyces</taxon>
        <taxon>Streptomyces aurantiacus group</taxon>
    </lineage>
</organism>
<comment type="caution">
    <text evidence="2">The sequence shown here is derived from an EMBL/GenBank/DDBJ whole genome shotgun (WGS) entry which is preliminary data.</text>
</comment>
<feature type="region of interest" description="Disordered" evidence="1">
    <location>
        <begin position="1"/>
        <end position="65"/>
    </location>
</feature>
<proteinExistence type="predicted"/>
<sequence>MDTAAGPGLGTEAPRRGTEGQDATAVLSPYAGDAGDAEPRVVDGGDGDGDGGDGDGDGGDGDGGRVVEQTVLRARNAVLQTRDAEE</sequence>
<keyword evidence="3" id="KW-1185">Reference proteome</keyword>
<evidence type="ECO:0000313" key="2">
    <source>
        <dbReference type="EMBL" id="PSM45325.1"/>
    </source>
</evidence>
<feature type="compositionally biased region" description="Acidic residues" evidence="1">
    <location>
        <begin position="45"/>
        <end position="60"/>
    </location>
</feature>
<reference evidence="2 3" key="1">
    <citation type="submission" date="2018-03" db="EMBL/GenBank/DDBJ databases">
        <title>Streptomyces dioscori sp. nov., a novel endophytic actinobacterium isolated from bulbil of Dioscorea bulbifera L.</title>
        <authorList>
            <person name="Zhikuan W."/>
        </authorList>
    </citation>
    <scope>NUCLEOTIDE SEQUENCE [LARGE SCALE GENOMIC DNA]</scope>
    <source>
        <strain evidence="2 3">A217</strain>
    </source>
</reference>
<accession>A0A2P8QGD7</accession>
<dbReference type="OrthoDB" id="8087138at2"/>
<gene>
    <name evidence="2" type="ORF">C6Y14_04550</name>
</gene>
<dbReference type="EMBL" id="PYBJ01000001">
    <property type="protein sequence ID" value="PSM45325.1"/>
    <property type="molecule type" value="Genomic_DNA"/>
</dbReference>